<dbReference type="AlphaFoldDB" id="A0A0C2IRR6"/>
<name>A0A0C2IRR6_9PEZI</name>
<reference evidence="19 20" key="1">
    <citation type="journal article" date="2014" name="BMC Genomics">
        <title>Comparative genomics of the major fungal agents of human and animal Sporotrichosis: Sporothrix schenckii and Sporothrix brasiliensis.</title>
        <authorList>
            <person name="Teixeira M.M."/>
            <person name="de Almeida L.G."/>
            <person name="Kubitschek-Barreira P."/>
            <person name="Alves F.L."/>
            <person name="Kioshima E.S."/>
            <person name="Abadio A.K."/>
            <person name="Fernandes L."/>
            <person name="Derengowski L.S."/>
            <person name="Ferreira K.S."/>
            <person name="Souza R.C."/>
            <person name="Ruiz J.C."/>
            <person name="de Andrade N.C."/>
            <person name="Paes H.C."/>
            <person name="Nicola A.M."/>
            <person name="Albuquerque P."/>
            <person name="Gerber A.L."/>
            <person name="Martins V.P."/>
            <person name="Peconick L.D."/>
            <person name="Neto A.V."/>
            <person name="Chaucanez C.B."/>
            <person name="Silva P.A."/>
            <person name="Cunha O.L."/>
            <person name="de Oliveira F.F."/>
            <person name="dos Santos T.C."/>
            <person name="Barros A.L."/>
            <person name="Soares M.A."/>
            <person name="de Oliveira L.M."/>
            <person name="Marini M.M."/>
            <person name="Villalobos-Duno H."/>
            <person name="Cunha M.M."/>
            <person name="de Hoog S."/>
            <person name="da Silveira J.F."/>
            <person name="Henrissat B."/>
            <person name="Nino-Vega G.A."/>
            <person name="Cisalpino P.S."/>
            <person name="Mora-Montes H.M."/>
            <person name="Almeida S.R."/>
            <person name="Stajich J.E."/>
            <person name="Lopes-Bezerra L.M."/>
            <person name="Vasconcelos A.T."/>
            <person name="Felipe M.S."/>
        </authorList>
    </citation>
    <scope>NUCLEOTIDE SEQUENCE [LARGE SCALE GENOMIC DNA]</scope>
    <source>
        <strain evidence="19 20">5110</strain>
    </source>
</reference>
<dbReference type="PANTHER" id="PTHR31297">
    <property type="entry name" value="GLUCAN ENDO-1,6-BETA-GLUCOSIDASE B"/>
    <property type="match status" value="1"/>
</dbReference>
<dbReference type="GeneID" id="63674550"/>
<dbReference type="InterPro" id="IPR050386">
    <property type="entry name" value="Glycosyl_hydrolase_5"/>
</dbReference>
<evidence type="ECO:0000256" key="4">
    <source>
        <dbReference type="ARBA" id="ARBA00022692"/>
    </source>
</evidence>
<dbReference type="GO" id="GO:0009251">
    <property type="term" value="P:glucan catabolic process"/>
    <property type="evidence" value="ECO:0007669"/>
    <property type="project" value="TreeGrafter"/>
</dbReference>
<keyword evidence="5" id="KW-0378">Hydrolase</keyword>
<dbReference type="OrthoDB" id="62120at2759"/>
<keyword evidence="8 17" id="KW-0472">Membrane</keyword>
<evidence type="ECO:0000256" key="8">
    <source>
        <dbReference type="ARBA" id="ARBA00023136"/>
    </source>
</evidence>
<feature type="compositionally biased region" description="Basic and acidic residues" evidence="16">
    <location>
        <begin position="106"/>
        <end position="144"/>
    </location>
</feature>
<feature type="compositionally biased region" description="Basic and acidic residues" evidence="16">
    <location>
        <begin position="175"/>
        <end position="191"/>
    </location>
</feature>
<evidence type="ECO:0000256" key="14">
    <source>
        <dbReference type="ARBA" id="ARBA00038929"/>
    </source>
</evidence>
<dbReference type="EC" id="3.2.1.58" evidence="14"/>
<feature type="compositionally biased region" description="Polar residues" evidence="16">
    <location>
        <begin position="59"/>
        <end position="70"/>
    </location>
</feature>
<dbReference type="RefSeq" id="XP_040619731.1">
    <property type="nucleotide sequence ID" value="XM_040759629.1"/>
</dbReference>
<dbReference type="Proteomes" id="UP000031575">
    <property type="component" value="Unassembled WGS sequence"/>
</dbReference>
<dbReference type="GO" id="GO:0071555">
    <property type="term" value="P:cell wall organization"/>
    <property type="evidence" value="ECO:0007669"/>
    <property type="project" value="UniProtKB-KW"/>
</dbReference>
<dbReference type="EMBL" id="AWTV01000007">
    <property type="protein sequence ID" value="KIH91721.1"/>
    <property type="molecule type" value="Genomic_DNA"/>
</dbReference>
<feature type="compositionally biased region" description="Basic and acidic residues" evidence="16">
    <location>
        <begin position="71"/>
        <end position="100"/>
    </location>
</feature>
<feature type="compositionally biased region" description="Basic and acidic residues" evidence="16">
    <location>
        <begin position="1"/>
        <end position="14"/>
    </location>
</feature>
<feature type="compositionally biased region" description="Basic and acidic residues" evidence="16">
    <location>
        <begin position="199"/>
        <end position="217"/>
    </location>
</feature>
<feature type="compositionally biased region" description="Basic and acidic residues" evidence="16">
    <location>
        <begin position="224"/>
        <end position="243"/>
    </location>
</feature>
<keyword evidence="3" id="KW-1003">Cell membrane</keyword>
<evidence type="ECO:0000256" key="10">
    <source>
        <dbReference type="ARBA" id="ARBA00023295"/>
    </source>
</evidence>
<evidence type="ECO:0000313" key="19">
    <source>
        <dbReference type="EMBL" id="KIH91721.1"/>
    </source>
</evidence>
<sequence>MPSYDSDGHRESGGRRRHRSTSGTPKKRKPSSSGRRGTSSHTLSAEALAQLNAGAAVAPSSSGDGSSAQPQRDERRRDRRERGDREARREDRLEREERRERRARRERRDREEAEEREARREREERRERRERDEGLGRQPSRRDSTGAGAGGRRDSRRRDSRRRDSQDQYESSRTQSEDRRRRQRRDDERHERHTRRREGRAGGRESERELDTDDERRARHAKRYDRNERYDHQQRQSTDRRTSKYYYIDHEADHDHDDGYDRVDAGGFADRRHRSRRDRRIPSGAVLEEGRSRGLRKTSAGYRHDAAAAATATAAAAAAGGGLFGKWRGHLRGGFGGLSSRGSNDSSNSGHTIQKVKEEQLYYTKQRQSPPWTKKKKLVLFGGIGGAILIIIIAVVAVVVSKKHGGSGGGSSSSGSSDSSGCSGLACISPASIPSGAPTWLNPYSWASVTDFNLTYTSETVGGLPVMGLNTSYDDSAAANAKTKPLNQAWGSYGTTPARGVNLGGWLSLEPFITPSLFNFNSRLGIVDEYTLCAYLGAAKCSSTLESHYASFVTESSFQEIAAAGLDHVRIPFSYWAVEVYDGDPYLFRTSWRYLLRGIEWARKYGLRVNLDLHGLPGSQNGWNHSGRQGAIGWMNGTDGELNVQRSLDVHDRLSQFFAQPRYKNVISHYGLANEPRMTFLSMASVMNWTQAAAALIRKNGVSNETIIVFGDGFCGLDKWQGQPNTYNLALDVHQYEIFNNDQIVYSHEEKITYACRGWTAQTEQSMNTATGFGPTITAEWSQADTDCAPYLGNVGNGNRWTGTYDVGNASLNALTPKCPAQDATCSCNNANADPSTYSDAYKQFLLTFAEAQMDAFETGWGWWYWTWDTEAATQWSYRKGLAAGILPADASSRSFSCSSGTIPSFADLPETY</sequence>
<dbReference type="GO" id="GO:0009986">
    <property type="term" value="C:cell surface"/>
    <property type="evidence" value="ECO:0007669"/>
    <property type="project" value="TreeGrafter"/>
</dbReference>
<evidence type="ECO:0000256" key="15">
    <source>
        <dbReference type="ARBA" id="ARBA00041260"/>
    </source>
</evidence>
<feature type="compositionally biased region" description="Low complexity" evidence="16">
    <location>
        <begin position="31"/>
        <end position="58"/>
    </location>
</feature>
<feature type="compositionally biased region" description="Basic residues" evidence="16">
    <location>
        <begin position="15"/>
        <end position="30"/>
    </location>
</feature>
<dbReference type="PANTHER" id="PTHR31297:SF34">
    <property type="entry name" value="GLUCAN 1,3-BETA-GLUCOSIDASE 2"/>
    <property type="match status" value="1"/>
</dbReference>
<comment type="catalytic activity">
    <reaction evidence="12">
        <text>Successive hydrolysis of beta-D-glucose units from the non-reducing ends of (1-&gt;3)-beta-D-glucans, releasing alpha-glucose.</text>
        <dbReference type="EC" id="3.2.1.58"/>
    </reaction>
</comment>
<proteinExistence type="inferred from homology"/>
<dbReference type="GO" id="GO:0005886">
    <property type="term" value="C:plasma membrane"/>
    <property type="evidence" value="ECO:0007669"/>
    <property type="project" value="UniProtKB-SubCell"/>
</dbReference>
<comment type="similarity">
    <text evidence="2">Belongs to the glycosyl hydrolase 5 (cellulase A) family.</text>
</comment>
<evidence type="ECO:0000256" key="7">
    <source>
        <dbReference type="ARBA" id="ARBA00022989"/>
    </source>
</evidence>
<evidence type="ECO:0000259" key="18">
    <source>
        <dbReference type="Pfam" id="PF00150"/>
    </source>
</evidence>
<comment type="subcellular location">
    <subcellularLocation>
        <location evidence="1">Cell membrane</location>
        <topology evidence="1">Single-pass type II membrane protein</topology>
    </subcellularLocation>
</comment>
<evidence type="ECO:0000256" key="11">
    <source>
        <dbReference type="ARBA" id="ARBA00023316"/>
    </source>
</evidence>
<dbReference type="Pfam" id="PF00150">
    <property type="entry name" value="Cellulase"/>
    <property type="match status" value="1"/>
</dbReference>
<dbReference type="HOGENOM" id="CLU_004624_4_0_1"/>
<feature type="transmembrane region" description="Helical" evidence="17">
    <location>
        <begin position="378"/>
        <end position="400"/>
    </location>
</feature>
<keyword evidence="7 17" id="KW-1133">Transmembrane helix</keyword>
<evidence type="ECO:0000256" key="16">
    <source>
        <dbReference type="SAM" id="MobiDB-lite"/>
    </source>
</evidence>
<feature type="domain" description="Glycoside hydrolase family 5" evidence="18">
    <location>
        <begin position="549"/>
        <end position="767"/>
    </location>
</feature>
<evidence type="ECO:0000256" key="17">
    <source>
        <dbReference type="SAM" id="Phobius"/>
    </source>
</evidence>
<gene>
    <name evidence="19" type="ORF">SPBR_01318</name>
</gene>
<keyword evidence="11" id="KW-0961">Cell wall biogenesis/degradation</keyword>
<evidence type="ECO:0000256" key="3">
    <source>
        <dbReference type="ARBA" id="ARBA00022475"/>
    </source>
</evidence>
<organism evidence="19 20">
    <name type="scientific">Sporothrix brasiliensis 5110</name>
    <dbReference type="NCBI Taxonomy" id="1398154"/>
    <lineage>
        <taxon>Eukaryota</taxon>
        <taxon>Fungi</taxon>
        <taxon>Dikarya</taxon>
        <taxon>Ascomycota</taxon>
        <taxon>Pezizomycotina</taxon>
        <taxon>Sordariomycetes</taxon>
        <taxon>Sordariomycetidae</taxon>
        <taxon>Ophiostomatales</taxon>
        <taxon>Ophiostomataceae</taxon>
        <taxon>Sporothrix</taxon>
    </lineage>
</organism>
<keyword evidence="6" id="KW-0735">Signal-anchor</keyword>
<keyword evidence="9" id="KW-0325">Glycoprotein</keyword>
<evidence type="ECO:0000313" key="20">
    <source>
        <dbReference type="Proteomes" id="UP000031575"/>
    </source>
</evidence>
<feature type="region of interest" description="Disordered" evidence="16">
    <location>
        <begin position="271"/>
        <end position="299"/>
    </location>
</feature>
<dbReference type="InterPro" id="IPR017853">
    <property type="entry name" value="GH"/>
</dbReference>
<keyword evidence="20" id="KW-1185">Reference proteome</keyword>
<dbReference type="GO" id="GO:0005576">
    <property type="term" value="C:extracellular region"/>
    <property type="evidence" value="ECO:0007669"/>
    <property type="project" value="TreeGrafter"/>
</dbReference>
<evidence type="ECO:0000256" key="13">
    <source>
        <dbReference type="ARBA" id="ARBA00037126"/>
    </source>
</evidence>
<keyword evidence="4 17" id="KW-0812">Transmembrane</keyword>
<evidence type="ECO:0000256" key="9">
    <source>
        <dbReference type="ARBA" id="ARBA00023180"/>
    </source>
</evidence>
<evidence type="ECO:0000256" key="12">
    <source>
        <dbReference type="ARBA" id="ARBA00036824"/>
    </source>
</evidence>
<dbReference type="VEuPathDB" id="FungiDB:SPBR_01318"/>
<feature type="region of interest" description="Disordered" evidence="16">
    <location>
        <begin position="1"/>
        <end position="243"/>
    </location>
</feature>
<dbReference type="GO" id="GO:0004338">
    <property type="term" value="F:glucan exo-1,3-beta-glucosidase activity"/>
    <property type="evidence" value="ECO:0007669"/>
    <property type="project" value="UniProtKB-EC"/>
</dbReference>
<evidence type="ECO:0000256" key="5">
    <source>
        <dbReference type="ARBA" id="ARBA00022801"/>
    </source>
</evidence>
<feature type="compositionally biased region" description="Basic and acidic residues" evidence="16">
    <location>
        <begin position="151"/>
        <end position="166"/>
    </location>
</feature>
<comment type="function">
    <text evidence="13">Glucosidase involved in the degradation of cellulosic biomass. Active on lichenan.</text>
</comment>
<dbReference type="Gene3D" id="3.20.20.80">
    <property type="entry name" value="Glycosidases"/>
    <property type="match status" value="1"/>
</dbReference>
<dbReference type="FunFam" id="3.20.20.80:FF:000033">
    <property type="entry name" value="Glucan 1,3-beta-glucosidase A"/>
    <property type="match status" value="1"/>
</dbReference>
<protein>
    <recommendedName>
        <fullName evidence="14">glucan 1,3-beta-glucosidase</fullName>
        <ecNumber evidence="14">3.2.1.58</ecNumber>
    </recommendedName>
    <alternativeName>
        <fullName evidence="15">Exo-1,3-beta-glucanase D</fullName>
    </alternativeName>
</protein>
<evidence type="ECO:0000256" key="2">
    <source>
        <dbReference type="ARBA" id="ARBA00005641"/>
    </source>
</evidence>
<accession>A0A0C2IRR6</accession>
<keyword evidence="10" id="KW-0326">Glycosidase</keyword>
<comment type="caution">
    <text evidence="19">The sequence shown here is derived from an EMBL/GenBank/DDBJ whole genome shotgun (WGS) entry which is preliminary data.</text>
</comment>
<dbReference type="InterPro" id="IPR001547">
    <property type="entry name" value="Glyco_hydro_5"/>
</dbReference>
<evidence type="ECO:0000256" key="6">
    <source>
        <dbReference type="ARBA" id="ARBA00022968"/>
    </source>
</evidence>
<evidence type="ECO:0000256" key="1">
    <source>
        <dbReference type="ARBA" id="ARBA00004401"/>
    </source>
</evidence>
<dbReference type="SUPFAM" id="SSF51445">
    <property type="entry name" value="(Trans)glycosidases"/>
    <property type="match status" value="1"/>
</dbReference>